<dbReference type="EMBL" id="JADIKE010000039">
    <property type="protein sequence ID" value="MBM7127705.1"/>
    <property type="molecule type" value="Genomic_DNA"/>
</dbReference>
<feature type="signal peptide" evidence="1">
    <location>
        <begin position="1"/>
        <end position="22"/>
    </location>
</feature>
<proteinExistence type="predicted"/>
<evidence type="ECO:0000256" key="1">
    <source>
        <dbReference type="SAM" id="SignalP"/>
    </source>
</evidence>
<gene>
    <name evidence="2" type="ORF">ISP19_20210</name>
</gene>
<keyword evidence="1" id="KW-0732">Signal</keyword>
<keyword evidence="3" id="KW-1185">Reference proteome</keyword>
<evidence type="ECO:0000313" key="2">
    <source>
        <dbReference type="EMBL" id="MBM7127705.1"/>
    </source>
</evidence>
<accession>A0ABS2KA99</accession>
<dbReference type="RefSeq" id="WP_204684214.1">
    <property type="nucleotide sequence ID" value="NZ_BSNR01000014.1"/>
</dbReference>
<comment type="caution">
    <text evidence="2">The sequence shown here is derived from an EMBL/GenBank/DDBJ whole genome shotgun (WGS) entry which is preliminary data.</text>
</comment>
<protein>
    <submittedName>
        <fullName evidence="2">Uncharacterized protein</fullName>
    </submittedName>
</protein>
<sequence length="185" mass="20220">MFLSRILAAAFFSLAAASAVQAAEAPAFSVLINDSAGHPVMFQSTTTLKKGDVINVRSFNAEPVMVLQVAMCNSDCPRMHLVKTVSLTPYFVGDTHTNENFVVPENGHVVFWVQQVGGVASVPLAAQVGTWSLQIVDPFLSFATSRLYPETRPMPANELRLDDNKLRVRFHHRTFVTVSLADANS</sequence>
<name>A0ABS2KA99_9GAMM</name>
<reference evidence="2" key="1">
    <citation type="submission" date="2020-10" db="EMBL/GenBank/DDBJ databases">
        <title>Phylogeny of dyella-like bacteria.</title>
        <authorList>
            <person name="Fu J."/>
        </authorList>
    </citation>
    <scope>NUCLEOTIDE SEQUENCE</scope>
    <source>
        <strain evidence="2">DHOC52</strain>
    </source>
</reference>
<organism evidence="2 3">
    <name type="scientific">Dyella flava</name>
    <dbReference type="NCBI Taxonomy" id="1920170"/>
    <lineage>
        <taxon>Bacteria</taxon>
        <taxon>Pseudomonadati</taxon>
        <taxon>Pseudomonadota</taxon>
        <taxon>Gammaproteobacteria</taxon>
        <taxon>Lysobacterales</taxon>
        <taxon>Rhodanobacteraceae</taxon>
        <taxon>Dyella</taxon>
    </lineage>
</organism>
<evidence type="ECO:0000313" key="3">
    <source>
        <dbReference type="Proteomes" id="UP001430149"/>
    </source>
</evidence>
<dbReference type="Proteomes" id="UP001430149">
    <property type="component" value="Unassembled WGS sequence"/>
</dbReference>
<feature type="chain" id="PRO_5047052831" evidence="1">
    <location>
        <begin position="23"/>
        <end position="185"/>
    </location>
</feature>